<dbReference type="Pfam" id="PF00550">
    <property type="entry name" value="PP-binding"/>
    <property type="match status" value="1"/>
</dbReference>
<keyword evidence="3" id="KW-1185">Reference proteome</keyword>
<dbReference type="Pfam" id="PF07993">
    <property type="entry name" value="NAD_binding_4"/>
    <property type="match status" value="1"/>
</dbReference>
<dbReference type="GeneID" id="68350928"/>
<evidence type="ECO:0000313" key="2">
    <source>
        <dbReference type="EMBL" id="KAH0966390.1"/>
    </source>
</evidence>
<comment type="caution">
    <text evidence="2">The sequence shown here is derived from an EMBL/GenBank/DDBJ whole genome shotgun (WGS) entry which is preliminary data.</text>
</comment>
<dbReference type="RefSeq" id="XP_044723903.1">
    <property type="nucleotide sequence ID" value="XM_044860270.1"/>
</dbReference>
<name>A0A9P8N3T5_9HYPO</name>
<dbReference type="EMBL" id="JAIZPD010000002">
    <property type="protein sequence ID" value="KAH0966390.1"/>
    <property type="molecule type" value="Genomic_DNA"/>
</dbReference>
<proteinExistence type="predicted"/>
<dbReference type="SUPFAM" id="SSF47336">
    <property type="entry name" value="ACP-like"/>
    <property type="match status" value="1"/>
</dbReference>
<dbReference type="Gene3D" id="1.10.1200.10">
    <property type="entry name" value="ACP-like"/>
    <property type="match status" value="1"/>
</dbReference>
<dbReference type="InterPro" id="IPR036736">
    <property type="entry name" value="ACP-like_sf"/>
</dbReference>
<dbReference type="AlphaFoldDB" id="A0A9P8N3T5"/>
<sequence length="120" mass="13312">MRVRVIVLIAEDGIHRKTDFFALVATSLQVTSLIAGIRDVFEILVPVRVIYEVSDLAGLAAAIGKHKRQDPVHHQNVTQEMMGLEKSAFHELVDRKGVIHHLGAQVNYNESTLAAETQMS</sequence>
<dbReference type="InterPro" id="IPR013120">
    <property type="entry name" value="FAR_NAD-bd"/>
</dbReference>
<gene>
    <name evidence="2" type="ORF">HRG_01799</name>
</gene>
<evidence type="ECO:0000259" key="1">
    <source>
        <dbReference type="PROSITE" id="PS50075"/>
    </source>
</evidence>
<reference evidence="2" key="1">
    <citation type="submission" date="2021-09" db="EMBL/GenBank/DDBJ databases">
        <title>A high-quality genome of the endoparasitic fungus Hirsutella rhossiliensis with a comparison of Hirsutella genomes reveals transposable elements contributing to genome size variation.</title>
        <authorList>
            <person name="Lin R."/>
            <person name="Jiao Y."/>
            <person name="Sun X."/>
            <person name="Ling J."/>
            <person name="Xie B."/>
            <person name="Cheng X."/>
        </authorList>
    </citation>
    <scope>NUCLEOTIDE SEQUENCE</scope>
    <source>
        <strain evidence="2">HR02</strain>
    </source>
</reference>
<feature type="domain" description="Carrier" evidence="1">
    <location>
        <begin position="1"/>
        <end position="67"/>
    </location>
</feature>
<organism evidence="2 3">
    <name type="scientific">Hirsutella rhossiliensis</name>
    <dbReference type="NCBI Taxonomy" id="111463"/>
    <lineage>
        <taxon>Eukaryota</taxon>
        <taxon>Fungi</taxon>
        <taxon>Dikarya</taxon>
        <taxon>Ascomycota</taxon>
        <taxon>Pezizomycotina</taxon>
        <taxon>Sordariomycetes</taxon>
        <taxon>Hypocreomycetidae</taxon>
        <taxon>Hypocreales</taxon>
        <taxon>Ophiocordycipitaceae</taxon>
        <taxon>Hirsutella</taxon>
    </lineage>
</organism>
<evidence type="ECO:0000313" key="3">
    <source>
        <dbReference type="Proteomes" id="UP000824596"/>
    </source>
</evidence>
<dbReference type="PROSITE" id="PS50075">
    <property type="entry name" value="CARRIER"/>
    <property type="match status" value="1"/>
</dbReference>
<dbReference type="Proteomes" id="UP000824596">
    <property type="component" value="Unassembled WGS sequence"/>
</dbReference>
<accession>A0A9P8N3T5</accession>
<protein>
    <submittedName>
        <fullName evidence="2">Phosphopantetheine attachment site domain-containing protein</fullName>
    </submittedName>
</protein>
<dbReference type="InterPro" id="IPR009081">
    <property type="entry name" value="PP-bd_ACP"/>
</dbReference>